<evidence type="ECO:0000313" key="3">
    <source>
        <dbReference type="EMBL" id="CDO55175.1"/>
    </source>
</evidence>
<sequence length="374" mass="40301">MSAAEVDTTIANSDVLSKYKAAGEISNRVLEQVKALTVEGAKIIDICVKGDELILAETENIYKGKKISKGIAFPTSISPNNVVAHLSPSPSDPEAEITLKAGDVVKITLGAQIDGYAASVADTIVIGGEISSRVADVITGAWYAAEAALRTIKPGNKNWDVTKIVDAVVKDYGVVALEGMLSHQQLQNVVDGKKEIILNPNENQKRDFETHTFEEGEVYGVDILVSTGEGKVRPGEATTSVFKKNNTTYQLKLQTSRATISEVQKKAGTFPFTIRSLSDPRKARMGLKEAITHSLVTPYDVVYEKSGEVVVQFFATIGLTKNGTVKFAGPVAPNFDVIKSDKKITNEEIVQLLSKPLKPANRKRNKKAAVEASA</sequence>
<dbReference type="Gene3D" id="3.90.230.10">
    <property type="entry name" value="Creatinase/methionine aminopeptidase superfamily"/>
    <property type="match status" value="1"/>
</dbReference>
<dbReference type="InterPro" id="IPR036390">
    <property type="entry name" value="WH_DNA-bd_sf"/>
</dbReference>
<protein>
    <recommendedName>
        <fullName evidence="2">Peptidase M24 domain-containing protein</fullName>
    </recommendedName>
</protein>
<dbReference type="InterPro" id="IPR004545">
    <property type="entry name" value="PA2G4"/>
</dbReference>
<reference evidence="3" key="1">
    <citation type="submission" date="2014-03" db="EMBL/GenBank/DDBJ databases">
        <authorList>
            <person name="Casaregola S."/>
        </authorList>
    </citation>
    <scope>NUCLEOTIDE SEQUENCE [LARGE SCALE GENOMIC DNA]</scope>
    <source>
        <strain evidence="3">CLIB 918</strain>
    </source>
</reference>
<dbReference type="InterPro" id="IPR000994">
    <property type="entry name" value="Pept_M24"/>
</dbReference>
<dbReference type="EMBL" id="CCBN010000010">
    <property type="protein sequence ID" value="CDO55175.1"/>
    <property type="molecule type" value="Genomic_DNA"/>
</dbReference>
<accession>A0A0J9XCU7</accession>
<evidence type="ECO:0000313" key="4">
    <source>
        <dbReference type="Proteomes" id="UP000242525"/>
    </source>
</evidence>
<feature type="domain" description="Peptidase M24" evidence="2">
    <location>
        <begin position="18"/>
        <end position="222"/>
    </location>
</feature>
<dbReference type="Pfam" id="PF00557">
    <property type="entry name" value="Peptidase_M24"/>
    <property type="match status" value="1"/>
</dbReference>
<dbReference type="PANTHER" id="PTHR10804">
    <property type="entry name" value="PROTEASE FAMILY M24 METHIONYL AMINOPEPTIDASE, AMINOPEPTIDASE P"/>
    <property type="match status" value="1"/>
</dbReference>
<dbReference type="Proteomes" id="UP000242525">
    <property type="component" value="Unassembled WGS sequence"/>
</dbReference>
<dbReference type="InterPro" id="IPR036388">
    <property type="entry name" value="WH-like_DNA-bd_sf"/>
</dbReference>
<proteinExistence type="inferred from homology"/>
<dbReference type="Gene3D" id="1.10.10.10">
    <property type="entry name" value="Winged helix-like DNA-binding domain superfamily/Winged helix DNA-binding domain"/>
    <property type="match status" value="1"/>
</dbReference>
<organism evidence="3 4">
    <name type="scientific">Geotrichum candidum</name>
    <name type="common">Oospora lactis</name>
    <name type="synonym">Dipodascus geotrichum</name>
    <dbReference type="NCBI Taxonomy" id="1173061"/>
    <lineage>
        <taxon>Eukaryota</taxon>
        <taxon>Fungi</taxon>
        <taxon>Dikarya</taxon>
        <taxon>Ascomycota</taxon>
        <taxon>Saccharomycotina</taxon>
        <taxon>Dipodascomycetes</taxon>
        <taxon>Dipodascales</taxon>
        <taxon>Dipodascaceae</taxon>
        <taxon>Geotrichum</taxon>
    </lineage>
</organism>
<gene>
    <name evidence="3" type="ORF">BN980_GECA10s01044g</name>
</gene>
<dbReference type="SUPFAM" id="SSF46785">
    <property type="entry name" value="Winged helix' DNA-binding domain"/>
    <property type="match status" value="1"/>
</dbReference>
<evidence type="ECO:0000256" key="1">
    <source>
        <dbReference type="ARBA" id="ARBA00007319"/>
    </source>
</evidence>
<dbReference type="SUPFAM" id="SSF55920">
    <property type="entry name" value="Creatinase/aminopeptidase"/>
    <property type="match status" value="1"/>
</dbReference>
<dbReference type="STRING" id="1173061.A0A0J9XCU7"/>
<dbReference type="PANTHER" id="PTHR10804:SF11">
    <property type="entry name" value="PROLIFERATION-ASSOCIATED PROTEIN 2G4"/>
    <property type="match status" value="1"/>
</dbReference>
<dbReference type="NCBIfam" id="TIGR00495">
    <property type="entry name" value="crvDNA_42K"/>
    <property type="match status" value="1"/>
</dbReference>
<dbReference type="CDD" id="cd01089">
    <property type="entry name" value="PA2G4-like"/>
    <property type="match status" value="1"/>
</dbReference>
<dbReference type="OrthoDB" id="5876363at2759"/>
<name>A0A0J9XCU7_GEOCN</name>
<keyword evidence="4" id="KW-1185">Reference proteome</keyword>
<comment type="similarity">
    <text evidence="1">Belongs to the peptidase M24 family.</text>
</comment>
<dbReference type="FunFam" id="1.10.10.10:FF:000029">
    <property type="entry name" value="Proliferation-associated 2G4, a"/>
    <property type="match status" value="1"/>
</dbReference>
<comment type="caution">
    <text evidence="3">The sequence shown here is derived from an EMBL/GenBank/DDBJ whole genome shotgun (WGS) entry which is preliminary data.</text>
</comment>
<evidence type="ECO:0000259" key="2">
    <source>
        <dbReference type="Pfam" id="PF00557"/>
    </source>
</evidence>
<dbReference type="InterPro" id="IPR036005">
    <property type="entry name" value="Creatinase/aminopeptidase-like"/>
</dbReference>
<dbReference type="InterPro" id="IPR047113">
    <property type="entry name" value="PA2G4/ARX1"/>
</dbReference>
<dbReference type="AlphaFoldDB" id="A0A0J9XCU7"/>